<organism evidence="1 2">
    <name type="scientific">Stieleria magnilauensis</name>
    <dbReference type="NCBI Taxonomy" id="2527963"/>
    <lineage>
        <taxon>Bacteria</taxon>
        <taxon>Pseudomonadati</taxon>
        <taxon>Planctomycetota</taxon>
        <taxon>Planctomycetia</taxon>
        <taxon>Pirellulales</taxon>
        <taxon>Pirellulaceae</taxon>
        <taxon>Stieleria</taxon>
    </lineage>
</organism>
<sequence length="306" mass="36494">MKSSMHPIVLTVSTGRCGTTFLEKSFRASFGNESNWITHEHLKQQVTRVGKYHRCYDESVQSEMVNDQIQELLNKWRSLSETGPIVDFGWTMRSLIPYFYRQLGDQLRVLYVHRHPIEVAASFKLIGNYSIYHSEDWAITPYHPNAMYPQFASRWDSMTPFEKCLYYWLEVNASAEELRRTYPSLKLMELKSSDLFRSDTVLDKIVQFTGFDCYAKPIVRSRERNRREIFLLERRPIRQEWGHYQRHPEMIEFAERLGYDMSPEFVADLIRKYQLPRGVVPWLRHRSGFWAFKEWVGKSLRKVGLR</sequence>
<evidence type="ECO:0000313" key="1">
    <source>
        <dbReference type="EMBL" id="QDV82989.1"/>
    </source>
</evidence>
<evidence type="ECO:0000313" key="2">
    <source>
        <dbReference type="Proteomes" id="UP000318081"/>
    </source>
</evidence>
<keyword evidence="2" id="KW-1185">Reference proteome</keyword>
<dbReference type="SUPFAM" id="SSF52540">
    <property type="entry name" value="P-loop containing nucleoside triphosphate hydrolases"/>
    <property type="match status" value="1"/>
</dbReference>
<proteinExistence type="predicted"/>
<dbReference type="InterPro" id="IPR027417">
    <property type="entry name" value="P-loop_NTPase"/>
</dbReference>
<evidence type="ECO:0008006" key="3">
    <source>
        <dbReference type="Google" id="ProtNLM"/>
    </source>
</evidence>
<dbReference type="EMBL" id="CP036432">
    <property type="protein sequence ID" value="QDV82989.1"/>
    <property type="molecule type" value="Genomic_DNA"/>
</dbReference>
<name>A0ABX5XSW9_9BACT</name>
<gene>
    <name evidence="1" type="ORF">TBK1r_19220</name>
</gene>
<dbReference type="Proteomes" id="UP000318081">
    <property type="component" value="Chromosome"/>
</dbReference>
<protein>
    <recommendedName>
        <fullName evidence="3">Sulfotransferase domain protein</fullName>
    </recommendedName>
</protein>
<accession>A0ABX5XSW9</accession>
<dbReference type="Gene3D" id="3.40.50.300">
    <property type="entry name" value="P-loop containing nucleotide triphosphate hydrolases"/>
    <property type="match status" value="1"/>
</dbReference>
<reference evidence="1 2" key="1">
    <citation type="submission" date="2019-02" db="EMBL/GenBank/DDBJ databases">
        <title>Deep-cultivation of Planctomycetes and their phenomic and genomic characterization uncovers novel biology.</title>
        <authorList>
            <person name="Wiegand S."/>
            <person name="Jogler M."/>
            <person name="Boedeker C."/>
            <person name="Pinto D."/>
            <person name="Vollmers J."/>
            <person name="Rivas-Marin E."/>
            <person name="Kohn T."/>
            <person name="Peeters S.H."/>
            <person name="Heuer A."/>
            <person name="Rast P."/>
            <person name="Oberbeckmann S."/>
            <person name="Bunk B."/>
            <person name="Jeske O."/>
            <person name="Meyerdierks A."/>
            <person name="Storesund J.E."/>
            <person name="Kallscheuer N."/>
            <person name="Luecker S."/>
            <person name="Lage O.M."/>
            <person name="Pohl T."/>
            <person name="Merkel B.J."/>
            <person name="Hornburger P."/>
            <person name="Mueller R.-W."/>
            <person name="Bruemmer F."/>
            <person name="Labrenz M."/>
            <person name="Spormann A.M."/>
            <person name="Op den Camp H."/>
            <person name="Overmann J."/>
            <person name="Amann R."/>
            <person name="Jetten M.S.M."/>
            <person name="Mascher T."/>
            <person name="Medema M.H."/>
            <person name="Devos D.P."/>
            <person name="Kaster A.-K."/>
            <person name="Ovreas L."/>
            <person name="Rohde M."/>
            <person name="Galperin M.Y."/>
            <person name="Jogler C."/>
        </authorList>
    </citation>
    <scope>NUCLEOTIDE SEQUENCE [LARGE SCALE GENOMIC DNA]</scope>
    <source>
        <strain evidence="1 2">TBK1r</strain>
    </source>
</reference>